<protein>
    <recommendedName>
        <fullName evidence="1">DUF7079 domain-containing protein</fullName>
    </recommendedName>
</protein>
<dbReference type="OrthoDB" id="5419571at2759"/>
<accession>A0A6A6DDA3</accession>
<dbReference type="InterPro" id="IPR055507">
    <property type="entry name" value="DUF7079"/>
</dbReference>
<dbReference type="EMBL" id="ML994697">
    <property type="protein sequence ID" value="KAF2176973.1"/>
    <property type="molecule type" value="Genomic_DNA"/>
</dbReference>
<evidence type="ECO:0000313" key="3">
    <source>
        <dbReference type="Proteomes" id="UP000800200"/>
    </source>
</evidence>
<sequence>MSETALTADERSCCRLLSELFLDIELEDLVYGYVATSLRELALSLDQIEHIFWYDVYPVLIYNIAITAGEWIQFDTDWLCGEIEARRAKTLPNAVRSALIPISWGLWSGMVSELWDEVKKRFVLLDTQATQHVQST</sequence>
<evidence type="ECO:0000259" key="1">
    <source>
        <dbReference type="Pfam" id="PF23296"/>
    </source>
</evidence>
<gene>
    <name evidence="2" type="ORF">K469DRAFT_697607</name>
</gene>
<organism evidence="2 3">
    <name type="scientific">Zopfia rhizophila CBS 207.26</name>
    <dbReference type="NCBI Taxonomy" id="1314779"/>
    <lineage>
        <taxon>Eukaryota</taxon>
        <taxon>Fungi</taxon>
        <taxon>Dikarya</taxon>
        <taxon>Ascomycota</taxon>
        <taxon>Pezizomycotina</taxon>
        <taxon>Dothideomycetes</taxon>
        <taxon>Dothideomycetes incertae sedis</taxon>
        <taxon>Zopfiaceae</taxon>
        <taxon>Zopfia</taxon>
    </lineage>
</organism>
<name>A0A6A6DDA3_9PEZI</name>
<dbReference type="Proteomes" id="UP000800200">
    <property type="component" value="Unassembled WGS sequence"/>
</dbReference>
<dbReference type="AlphaFoldDB" id="A0A6A6DDA3"/>
<feature type="domain" description="DUF7079" evidence="1">
    <location>
        <begin position="10"/>
        <end position="121"/>
    </location>
</feature>
<evidence type="ECO:0000313" key="2">
    <source>
        <dbReference type="EMBL" id="KAF2176973.1"/>
    </source>
</evidence>
<reference evidence="2" key="1">
    <citation type="journal article" date="2020" name="Stud. Mycol.">
        <title>101 Dothideomycetes genomes: a test case for predicting lifestyles and emergence of pathogens.</title>
        <authorList>
            <person name="Haridas S."/>
            <person name="Albert R."/>
            <person name="Binder M."/>
            <person name="Bloem J."/>
            <person name="Labutti K."/>
            <person name="Salamov A."/>
            <person name="Andreopoulos B."/>
            <person name="Baker S."/>
            <person name="Barry K."/>
            <person name="Bills G."/>
            <person name="Bluhm B."/>
            <person name="Cannon C."/>
            <person name="Castanera R."/>
            <person name="Culley D."/>
            <person name="Daum C."/>
            <person name="Ezra D."/>
            <person name="Gonzalez J."/>
            <person name="Henrissat B."/>
            <person name="Kuo A."/>
            <person name="Liang C."/>
            <person name="Lipzen A."/>
            <person name="Lutzoni F."/>
            <person name="Magnuson J."/>
            <person name="Mondo S."/>
            <person name="Nolan M."/>
            <person name="Ohm R."/>
            <person name="Pangilinan J."/>
            <person name="Park H.-J."/>
            <person name="Ramirez L."/>
            <person name="Alfaro M."/>
            <person name="Sun H."/>
            <person name="Tritt A."/>
            <person name="Yoshinaga Y."/>
            <person name="Zwiers L.-H."/>
            <person name="Turgeon B."/>
            <person name="Goodwin S."/>
            <person name="Spatafora J."/>
            <person name="Crous P."/>
            <person name="Grigoriev I."/>
        </authorList>
    </citation>
    <scope>NUCLEOTIDE SEQUENCE</scope>
    <source>
        <strain evidence="2">CBS 207.26</strain>
    </source>
</reference>
<keyword evidence="3" id="KW-1185">Reference proteome</keyword>
<proteinExistence type="predicted"/>
<dbReference type="Pfam" id="PF23296">
    <property type="entry name" value="DUF7079"/>
    <property type="match status" value="1"/>
</dbReference>